<keyword evidence="2" id="KW-0342">GTP-binding</keyword>
<accession>A0ABP0YVJ2</accession>
<sequence>MAAVSSLTVVLMGRTGNGKSATGNSIIGKRVFKSKRSSSGITSTSELKTCVRKDGLQINVIDTPGIFDLSHGTEHVMREIVKCLDFVKEGIHAVLLVFSIKNRFTQEEEATLKTLQNLFGPKIVDYAIVVFTGGDEFDDEDDNGTMDDYLLGCPVALKDILAACKGRYVVFDNKTKSGTKKAEQVNKLLDLVNEVIDQNGGQPFTHSLFLSNKFDEKLEVVKSKFENEIKEEREARRKMEEKLVEMQKQHGDDVKKLTQLQLQLLEQQQKQHELIGQVATREPDAKLVLCTIV</sequence>
<dbReference type="EMBL" id="OZ021739">
    <property type="protein sequence ID" value="CAK9323363.1"/>
    <property type="molecule type" value="Genomic_DNA"/>
</dbReference>
<keyword evidence="6" id="KW-1185">Reference proteome</keyword>
<dbReference type="CDD" id="cd01852">
    <property type="entry name" value="AIG1"/>
    <property type="match status" value="1"/>
</dbReference>
<evidence type="ECO:0000256" key="3">
    <source>
        <dbReference type="SAM" id="Coils"/>
    </source>
</evidence>
<organism evidence="5 6">
    <name type="scientific">Citrullus colocynthis</name>
    <name type="common">colocynth</name>
    <dbReference type="NCBI Taxonomy" id="252529"/>
    <lineage>
        <taxon>Eukaryota</taxon>
        <taxon>Viridiplantae</taxon>
        <taxon>Streptophyta</taxon>
        <taxon>Embryophyta</taxon>
        <taxon>Tracheophyta</taxon>
        <taxon>Spermatophyta</taxon>
        <taxon>Magnoliopsida</taxon>
        <taxon>eudicotyledons</taxon>
        <taxon>Gunneridae</taxon>
        <taxon>Pentapetalae</taxon>
        <taxon>rosids</taxon>
        <taxon>fabids</taxon>
        <taxon>Cucurbitales</taxon>
        <taxon>Cucurbitaceae</taxon>
        <taxon>Benincaseae</taxon>
        <taxon>Citrullus</taxon>
    </lineage>
</organism>
<name>A0ABP0YVJ2_9ROSI</name>
<keyword evidence="1" id="KW-0547">Nucleotide-binding</keyword>
<dbReference type="PANTHER" id="PTHR10903">
    <property type="entry name" value="GTPASE, IMAP FAMILY MEMBER-RELATED"/>
    <property type="match status" value="1"/>
</dbReference>
<dbReference type="Gene3D" id="3.40.50.300">
    <property type="entry name" value="P-loop containing nucleotide triphosphate hydrolases"/>
    <property type="match status" value="1"/>
</dbReference>
<dbReference type="SUPFAM" id="SSF52540">
    <property type="entry name" value="P-loop containing nucleoside triphosphate hydrolases"/>
    <property type="match status" value="1"/>
</dbReference>
<dbReference type="Pfam" id="PF04548">
    <property type="entry name" value="AIG1"/>
    <property type="match status" value="1"/>
</dbReference>
<evidence type="ECO:0000259" key="4">
    <source>
        <dbReference type="PROSITE" id="PS51720"/>
    </source>
</evidence>
<gene>
    <name evidence="5" type="ORF">CITCOLO1_LOCUS15543</name>
</gene>
<evidence type="ECO:0000313" key="5">
    <source>
        <dbReference type="EMBL" id="CAK9323363.1"/>
    </source>
</evidence>
<protein>
    <recommendedName>
        <fullName evidence="4">AIG1-type G domain-containing protein</fullName>
    </recommendedName>
</protein>
<evidence type="ECO:0000256" key="1">
    <source>
        <dbReference type="ARBA" id="ARBA00022741"/>
    </source>
</evidence>
<keyword evidence="3" id="KW-0175">Coiled coil</keyword>
<dbReference type="InterPro" id="IPR027417">
    <property type="entry name" value="P-loop_NTPase"/>
</dbReference>
<dbReference type="PANTHER" id="PTHR10903:SF184">
    <property type="entry name" value="GTP-BINDING PROTEIN A"/>
    <property type="match status" value="1"/>
</dbReference>
<dbReference type="PROSITE" id="PS51720">
    <property type="entry name" value="G_AIG1"/>
    <property type="match status" value="1"/>
</dbReference>
<dbReference type="InterPro" id="IPR006703">
    <property type="entry name" value="G_AIG1"/>
</dbReference>
<reference evidence="5 6" key="1">
    <citation type="submission" date="2024-03" db="EMBL/GenBank/DDBJ databases">
        <authorList>
            <person name="Gkanogiannis A."/>
            <person name="Becerra Lopez-Lavalle L."/>
        </authorList>
    </citation>
    <scope>NUCLEOTIDE SEQUENCE [LARGE SCALE GENOMIC DNA]</scope>
</reference>
<dbReference type="Proteomes" id="UP001642487">
    <property type="component" value="Chromosome 5"/>
</dbReference>
<dbReference type="InterPro" id="IPR045058">
    <property type="entry name" value="GIMA/IAN/Toc"/>
</dbReference>
<feature type="coiled-coil region" evidence="3">
    <location>
        <begin position="222"/>
        <end position="249"/>
    </location>
</feature>
<evidence type="ECO:0000256" key="2">
    <source>
        <dbReference type="ARBA" id="ARBA00023134"/>
    </source>
</evidence>
<feature type="domain" description="AIG1-type G" evidence="4">
    <location>
        <begin position="4"/>
        <end position="213"/>
    </location>
</feature>
<proteinExistence type="predicted"/>
<evidence type="ECO:0000313" key="6">
    <source>
        <dbReference type="Proteomes" id="UP001642487"/>
    </source>
</evidence>